<organism evidence="3">
    <name type="scientific">Cyanothece sp. (strain PCC 7425 / ATCC 29141)</name>
    <dbReference type="NCBI Taxonomy" id="395961"/>
    <lineage>
        <taxon>Bacteria</taxon>
        <taxon>Bacillati</taxon>
        <taxon>Cyanobacteriota</taxon>
        <taxon>Cyanophyceae</taxon>
        <taxon>Gomontiellales</taxon>
        <taxon>Cyanothecaceae</taxon>
        <taxon>Cyanothece</taxon>
    </lineage>
</organism>
<evidence type="ECO:0008006" key="4">
    <source>
        <dbReference type="Google" id="ProtNLM"/>
    </source>
</evidence>
<dbReference type="STRING" id="395961.Cyan7425_4390"/>
<protein>
    <recommendedName>
        <fullName evidence="4">Tic22 family protein</fullName>
    </recommendedName>
</protein>
<dbReference type="eggNOG" id="ENOG502Z8C3">
    <property type="taxonomic scope" value="Bacteria"/>
</dbReference>
<name>B8HYP6_CYAP4</name>
<dbReference type="PANTHER" id="PTHR33926">
    <property type="entry name" value="PROTEIN TIC 22, CHLOROPLASTIC"/>
    <property type="match status" value="1"/>
</dbReference>
<evidence type="ECO:0000313" key="3">
    <source>
        <dbReference type="EMBL" id="ACL46700.1"/>
    </source>
</evidence>
<evidence type="ECO:0000256" key="2">
    <source>
        <dbReference type="SAM" id="SignalP"/>
    </source>
</evidence>
<dbReference type="InterPro" id="IPR007378">
    <property type="entry name" value="Tic22-like"/>
</dbReference>
<dbReference type="Gene3D" id="3.40.1350.100">
    <property type="match status" value="2"/>
</dbReference>
<dbReference type="GO" id="GO:0015031">
    <property type="term" value="P:protein transport"/>
    <property type="evidence" value="ECO:0007669"/>
    <property type="project" value="InterPro"/>
</dbReference>
<dbReference type="KEGG" id="cyn:Cyan7425_4390"/>
<dbReference type="Pfam" id="PF04278">
    <property type="entry name" value="Tic22"/>
    <property type="match status" value="1"/>
</dbReference>
<dbReference type="HOGENOM" id="CLU_073560_0_0_3"/>
<dbReference type="EMBL" id="CP001344">
    <property type="protein sequence ID" value="ACL46700.1"/>
    <property type="molecule type" value="Genomic_DNA"/>
</dbReference>
<sequence length="294" mass="31722">MKAFVRWGAILGLVGSSFLAPALTGRLVANALPEQQVVEQLQTIPLFMITNQQGVPLTQTIPNPSDKTKEVQVYTFFVAQQDAQTALTTIKNKNPDIGKQAKISPVSLGNVVKLALESRKQKANVEVNILPSQQQFQAAVAILKQNGQLVDKNGQLVTKDGKPFPGGTPLFYGTDSKTGGLLSVEGVFKDNGQDKKVSIVPFYFDKQALQTDLDQAKKQNPQLATTTKIEVVMLDSLLSTMLSSTDTSVGQFQLVPNRDSIEFIQKQTPAQGSPQAAPGTAPKPTPKPQDPKAK</sequence>
<dbReference type="AlphaFoldDB" id="B8HYP6"/>
<accession>B8HYP6</accession>
<proteinExistence type="predicted"/>
<evidence type="ECO:0000256" key="1">
    <source>
        <dbReference type="SAM" id="MobiDB-lite"/>
    </source>
</evidence>
<keyword evidence="2" id="KW-0732">Signal</keyword>
<dbReference type="PANTHER" id="PTHR33926:SF4">
    <property type="entry name" value="PROTEIN TIC 22, CHLOROPLASTIC"/>
    <property type="match status" value="1"/>
</dbReference>
<gene>
    <name evidence="3" type="ordered locus">Cyan7425_4390</name>
</gene>
<feature type="signal peptide" evidence="2">
    <location>
        <begin position="1"/>
        <end position="22"/>
    </location>
</feature>
<feature type="region of interest" description="Disordered" evidence="1">
    <location>
        <begin position="262"/>
        <end position="294"/>
    </location>
</feature>
<feature type="chain" id="PRO_5002871168" description="Tic22 family protein" evidence="2">
    <location>
        <begin position="23"/>
        <end position="294"/>
    </location>
</feature>
<reference evidence="3" key="1">
    <citation type="submission" date="2009-01" db="EMBL/GenBank/DDBJ databases">
        <title>Complete sequence of chromosome Cyanothece sp. PCC 7425.</title>
        <authorList>
            <consortium name="US DOE Joint Genome Institute"/>
            <person name="Lucas S."/>
            <person name="Copeland A."/>
            <person name="Lapidus A."/>
            <person name="Glavina del Rio T."/>
            <person name="Dalin E."/>
            <person name="Tice H."/>
            <person name="Bruce D."/>
            <person name="Goodwin L."/>
            <person name="Pitluck S."/>
            <person name="Sims D."/>
            <person name="Meineke L."/>
            <person name="Brettin T."/>
            <person name="Detter J.C."/>
            <person name="Han C."/>
            <person name="Larimer F."/>
            <person name="Land M."/>
            <person name="Hauser L."/>
            <person name="Kyrpides N."/>
            <person name="Ovchinnikova G."/>
            <person name="Liberton M."/>
            <person name="Stoeckel J."/>
            <person name="Banerjee A."/>
            <person name="Singh A."/>
            <person name="Page L."/>
            <person name="Sato H."/>
            <person name="Zhao L."/>
            <person name="Sherman L."/>
            <person name="Pakrasi H."/>
            <person name="Richardson P."/>
        </authorList>
    </citation>
    <scope>NUCLEOTIDE SEQUENCE</scope>
    <source>
        <strain evidence="3">PCC 7425</strain>
    </source>
</reference>